<dbReference type="Proteomes" id="UP000298050">
    <property type="component" value="Unassembled WGS sequence"/>
</dbReference>
<evidence type="ECO:0000256" key="1">
    <source>
        <dbReference type="SAM" id="SignalP"/>
    </source>
</evidence>
<proteinExistence type="predicted"/>
<dbReference type="OrthoDB" id="10011009at2"/>
<protein>
    <recommendedName>
        <fullName evidence="4">DUF1311 domain-containing protein</fullName>
    </recommendedName>
</protein>
<sequence>MVFFRMVILVFSAFFAATAHAQNCNQSFIINTSVVVPEAFDTKAFGGMQCGMLEHYRADIYVHNLLDISDTQLADLAKWKTARQTYLTKIQAAE</sequence>
<evidence type="ECO:0000313" key="3">
    <source>
        <dbReference type="Proteomes" id="UP000298050"/>
    </source>
</evidence>
<dbReference type="AlphaFoldDB" id="A0A4Z0LYM5"/>
<dbReference type="RefSeq" id="WP_135445684.1">
    <property type="nucleotide sequence ID" value="NZ_SRLE01000011.1"/>
</dbReference>
<evidence type="ECO:0008006" key="4">
    <source>
        <dbReference type="Google" id="ProtNLM"/>
    </source>
</evidence>
<reference evidence="2 3" key="1">
    <citation type="submission" date="2019-04" db="EMBL/GenBank/DDBJ databases">
        <title>Taxonomy of novel Haliea sp. from mangrove soil of West Coast of India.</title>
        <authorList>
            <person name="Verma A."/>
            <person name="Kumar P."/>
            <person name="Krishnamurthi S."/>
        </authorList>
    </citation>
    <scope>NUCLEOTIDE SEQUENCE [LARGE SCALE GENOMIC DNA]</scope>
    <source>
        <strain evidence="2 3">SAOS-164</strain>
    </source>
</reference>
<organism evidence="2 3">
    <name type="scientific">Mangrovimicrobium sediminis</name>
    <dbReference type="NCBI Taxonomy" id="2562682"/>
    <lineage>
        <taxon>Bacteria</taxon>
        <taxon>Pseudomonadati</taxon>
        <taxon>Pseudomonadota</taxon>
        <taxon>Gammaproteobacteria</taxon>
        <taxon>Cellvibrionales</taxon>
        <taxon>Halieaceae</taxon>
        <taxon>Mangrovimicrobium</taxon>
    </lineage>
</organism>
<feature type="signal peptide" evidence="1">
    <location>
        <begin position="1"/>
        <end position="21"/>
    </location>
</feature>
<gene>
    <name evidence="2" type="ORF">E4634_16135</name>
</gene>
<comment type="caution">
    <text evidence="2">The sequence shown here is derived from an EMBL/GenBank/DDBJ whole genome shotgun (WGS) entry which is preliminary data.</text>
</comment>
<keyword evidence="3" id="KW-1185">Reference proteome</keyword>
<name>A0A4Z0LYM5_9GAMM</name>
<keyword evidence="1" id="KW-0732">Signal</keyword>
<accession>A0A4Z0LYM5</accession>
<feature type="chain" id="PRO_5021294595" description="DUF1311 domain-containing protein" evidence="1">
    <location>
        <begin position="22"/>
        <end position="94"/>
    </location>
</feature>
<evidence type="ECO:0000313" key="2">
    <source>
        <dbReference type="EMBL" id="TGD72195.1"/>
    </source>
</evidence>
<dbReference type="EMBL" id="SRLE01000011">
    <property type="protein sequence ID" value="TGD72195.1"/>
    <property type="molecule type" value="Genomic_DNA"/>
</dbReference>